<reference evidence="2 3" key="1">
    <citation type="submission" date="2014-06" db="EMBL/GenBank/DDBJ databases">
        <authorList>
            <consortium name="DOE Joint Genome Institute"/>
            <person name="Kuo A."/>
            <person name="Kohler A."/>
            <person name="Nagy L.G."/>
            <person name="Floudas D."/>
            <person name="Copeland A."/>
            <person name="Barry K.W."/>
            <person name="Cichocki N."/>
            <person name="Veneault-Fourrey C."/>
            <person name="LaButti K."/>
            <person name="Lindquist E.A."/>
            <person name="Lipzen A."/>
            <person name="Lundell T."/>
            <person name="Morin E."/>
            <person name="Murat C."/>
            <person name="Sun H."/>
            <person name="Tunlid A."/>
            <person name="Henrissat B."/>
            <person name="Grigoriev I.V."/>
            <person name="Hibbett D.S."/>
            <person name="Martin F."/>
            <person name="Nordberg H.P."/>
            <person name="Cantor M.N."/>
            <person name="Hua S.X."/>
        </authorList>
    </citation>
    <scope>NUCLEOTIDE SEQUENCE [LARGE SCALE GENOMIC DNA]</scope>
    <source>
        <strain evidence="2 3">ATCC 200175</strain>
    </source>
</reference>
<dbReference type="HOGENOM" id="CLU_126713_1_0_1"/>
<organism evidence="2 3">
    <name type="scientific">Paxillus involutus ATCC 200175</name>
    <dbReference type="NCBI Taxonomy" id="664439"/>
    <lineage>
        <taxon>Eukaryota</taxon>
        <taxon>Fungi</taxon>
        <taxon>Dikarya</taxon>
        <taxon>Basidiomycota</taxon>
        <taxon>Agaricomycotina</taxon>
        <taxon>Agaricomycetes</taxon>
        <taxon>Agaricomycetidae</taxon>
        <taxon>Boletales</taxon>
        <taxon>Paxilineae</taxon>
        <taxon>Paxillaceae</taxon>
        <taxon>Paxillus</taxon>
    </lineage>
</organism>
<dbReference type="EMBL" id="KN819411">
    <property type="protein sequence ID" value="KIJ10258.1"/>
    <property type="molecule type" value="Genomic_DNA"/>
</dbReference>
<keyword evidence="1" id="KW-0472">Membrane</keyword>
<evidence type="ECO:0000256" key="1">
    <source>
        <dbReference type="SAM" id="Phobius"/>
    </source>
</evidence>
<gene>
    <name evidence="2" type="ORF">PAXINDRAFT_86321</name>
</gene>
<keyword evidence="1" id="KW-0812">Transmembrane</keyword>
<protein>
    <submittedName>
        <fullName evidence="2">Uncharacterized protein</fullName>
    </submittedName>
</protein>
<dbReference type="Gene3D" id="3.40.50.300">
    <property type="entry name" value="P-loop containing nucleotide triphosphate hydrolases"/>
    <property type="match status" value="1"/>
</dbReference>
<reference evidence="3" key="2">
    <citation type="submission" date="2015-01" db="EMBL/GenBank/DDBJ databases">
        <title>Evolutionary Origins and Diversification of the Mycorrhizal Mutualists.</title>
        <authorList>
            <consortium name="DOE Joint Genome Institute"/>
            <consortium name="Mycorrhizal Genomics Consortium"/>
            <person name="Kohler A."/>
            <person name="Kuo A."/>
            <person name="Nagy L.G."/>
            <person name="Floudas D."/>
            <person name="Copeland A."/>
            <person name="Barry K.W."/>
            <person name="Cichocki N."/>
            <person name="Veneault-Fourrey C."/>
            <person name="LaButti K."/>
            <person name="Lindquist E.A."/>
            <person name="Lipzen A."/>
            <person name="Lundell T."/>
            <person name="Morin E."/>
            <person name="Murat C."/>
            <person name="Riley R."/>
            <person name="Ohm R."/>
            <person name="Sun H."/>
            <person name="Tunlid A."/>
            <person name="Henrissat B."/>
            <person name="Grigoriev I.V."/>
            <person name="Hibbett D.S."/>
            <person name="Martin F."/>
        </authorList>
    </citation>
    <scope>NUCLEOTIDE SEQUENCE [LARGE SCALE GENOMIC DNA]</scope>
    <source>
        <strain evidence="3">ATCC 200175</strain>
    </source>
</reference>
<evidence type="ECO:0000313" key="2">
    <source>
        <dbReference type="EMBL" id="KIJ10258.1"/>
    </source>
</evidence>
<proteinExistence type="predicted"/>
<keyword evidence="1" id="KW-1133">Transmembrane helix</keyword>
<name>A0A0C9THL6_PAXIN</name>
<evidence type="ECO:0000313" key="3">
    <source>
        <dbReference type="Proteomes" id="UP000053647"/>
    </source>
</evidence>
<dbReference type="OrthoDB" id="10261556at2759"/>
<accession>A0A0C9THL6</accession>
<feature type="transmembrane region" description="Helical" evidence="1">
    <location>
        <begin position="24"/>
        <end position="42"/>
    </location>
</feature>
<dbReference type="Proteomes" id="UP000053647">
    <property type="component" value="Unassembled WGS sequence"/>
</dbReference>
<keyword evidence="3" id="KW-1185">Reference proteome</keyword>
<dbReference type="AlphaFoldDB" id="A0A0C9THL6"/>
<dbReference type="InterPro" id="IPR027417">
    <property type="entry name" value="P-loop_NTPase"/>
</dbReference>
<sequence length="91" mass="10871">MVDKGHCVSEWRKEFQPEYNQLQWLYWILPPHLPFYIVSVIMSPHIHRGIIFTFNMQCENISKVQLLNNHLNIQLMVIEMLASTKSMQDLN</sequence>